<evidence type="ECO:0000256" key="2">
    <source>
        <dbReference type="ARBA" id="ARBA00022679"/>
    </source>
</evidence>
<dbReference type="Gene3D" id="3.90.470.20">
    <property type="entry name" value="4'-phosphopantetheinyl transferase domain"/>
    <property type="match status" value="2"/>
</dbReference>
<keyword evidence="5" id="KW-1185">Reference proteome</keyword>
<dbReference type="GO" id="GO:0019878">
    <property type="term" value="P:lysine biosynthetic process via aminoadipic acid"/>
    <property type="evidence" value="ECO:0007669"/>
    <property type="project" value="TreeGrafter"/>
</dbReference>
<dbReference type="InterPro" id="IPR037143">
    <property type="entry name" value="4-PPantetheinyl_Trfase_dom_sf"/>
</dbReference>
<dbReference type="PANTHER" id="PTHR12215:SF10">
    <property type="entry name" value="L-AMINOADIPATE-SEMIALDEHYDE DEHYDROGENASE-PHOSPHOPANTETHEINYL TRANSFERASE"/>
    <property type="match status" value="1"/>
</dbReference>
<evidence type="ECO:0000313" key="5">
    <source>
        <dbReference type="Proteomes" id="UP000006983"/>
    </source>
</evidence>
<dbReference type="Pfam" id="PF01648">
    <property type="entry name" value="ACPS"/>
    <property type="match status" value="1"/>
</dbReference>
<reference evidence="4 5" key="1">
    <citation type="journal article" date="2012" name="J. Bacteriol.">
        <title>Genome Sequence of the Lantibiotic Bacteriocin Producer Streptococcus salivarius Strain K12.</title>
        <authorList>
            <person name="Barretto C."/>
            <person name="Alvarez-Martin P."/>
            <person name="Foata F."/>
            <person name="Renault P."/>
            <person name="Berger B."/>
        </authorList>
    </citation>
    <scope>NUCLEOTIDE SEQUENCE [LARGE SCALE GENOMIC DNA]</scope>
    <source>
        <strain evidence="4 5">K12</strain>
        <plasmid evidence="4">pRSSL1</plasmid>
    </source>
</reference>
<organism evidence="4 5">
    <name type="scientific">Streptococcus salivarius K12</name>
    <dbReference type="NCBI Taxonomy" id="1200793"/>
    <lineage>
        <taxon>Bacteria</taxon>
        <taxon>Bacillati</taxon>
        <taxon>Bacillota</taxon>
        <taxon>Bacilli</taxon>
        <taxon>Lactobacillales</taxon>
        <taxon>Streptococcaceae</taxon>
        <taxon>Streptococcus</taxon>
    </lineage>
</organism>
<keyword evidence="2" id="KW-0808">Transferase</keyword>
<name>J7SHL8_STRSL</name>
<dbReference type="RefSeq" id="WP_002892337.1">
    <property type="nucleotide sequence ID" value="NZ_ALIF01000007.1"/>
</dbReference>
<dbReference type="Proteomes" id="UP000006983">
    <property type="component" value="Unassembled WGS sequence"/>
</dbReference>
<dbReference type="EMBL" id="ALIF01000007">
    <property type="protein sequence ID" value="EJO15277.1"/>
    <property type="molecule type" value="Genomic_DNA"/>
</dbReference>
<dbReference type="PATRIC" id="fig|1200793.3.peg.2087"/>
<evidence type="ECO:0000259" key="3">
    <source>
        <dbReference type="Pfam" id="PF01648"/>
    </source>
</evidence>
<geneLocation type="plasmid" evidence="4">
    <name>pRSSL1</name>
</geneLocation>
<comment type="similarity">
    <text evidence="1">Belongs to the P-Pant transferase superfamily. Gsp/Sfp/HetI/AcpT family.</text>
</comment>
<accession>J7SHL8</accession>
<dbReference type="AlphaFoldDB" id="J7SHL8"/>
<dbReference type="GO" id="GO:0008897">
    <property type="term" value="F:holo-[acyl-carrier-protein] synthase activity"/>
    <property type="evidence" value="ECO:0007669"/>
    <property type="project" value="InterPro"/>
</dbReference>
<gene>
    <name evidence="4" type="ORF">RSSL_00032</name>
</gene>
<protein>
    <recommendedName>
        <fullName evidence="3">4'-phosphopantetheinyl transferase domain-containing protein</fullName>
    </recommendedName>
</protein>
<evidence type="ECO:0000313" key="4">
    <source>
        <dbReference type="EMBL" id="EJO15277.1"/>
    </source>
</evidence>
<sequence length="218" mass="25293">MKNLTLKIARIVDFTDADFVLMKKYVSEERKKRIERFYFEEDKQMGILSEVMVRSACHFQGLLKKESSGMPYVKHKNGSKSFCSISHSDGIVFIAYSDDYAIGVDIQSTLPSVILTEEFFTKKEIRMVINCEVSSHALWAMKESVSKLFGLGLKLDFKEIHFERKSNNTYLTTINNKKIYTLCKKFLNGNLEYYLSVSFFNEMHILPIKKVKCLSELL</sequence>
<proteinExistence type="inferred from homology"/>
<evidence type="ECO:0000256" key="1">
    <source>
        <dbReference type="ARBA" id="ARBA00010990"/>
    </source>
</evidence>
<dbReference type="InterPro" id="IPR050559">
    <property type="entry name" value="P-Pant_transferase_sf"/>
</dbReference>
<comment type="caution">
    <text evidence="4">The sequence shown here is derived from an EMBL/GenBank/DDBJ whole genome shotgun (WGS) entry which is preliminary data.</text>
</comment>
<feature type="domain" description="4'-phosphopantetheinyl transferase" evidence="3">
    <location>
        <begin position="101"/>
        <end position="178"/>
    </location>
</feature>
<dbReference type="GO" id="GO:0000287">
    <property type="term" value="F:magnesium ion binding"/>
    <property type="evidence" value="ECO:0007669"/>
    <property type="project" value="InterPro"/>
</dbReference>
<dbReference type="PANTHER" id="PTHR12215">
    <property type="entry name" value="PHOSPHOPANTETHEINE TRANSFERASE"/>
    <property type="match status" value="1"/>
</dbReference>
<dbReference type="GO" id="GO:0005829">
    <property type="term" value="C:cytosol"/>
    <property type="evidence" value="ECO:0007669"/>
    <property type="project" value="TreeGrafter"/>
</dbReference>
<dbReference type="SUPFAM" id="SSF56214">
    <property type="entry name" value="4'-phosphopantetheinyl transferase"/>
    <property type="match status" value="2"/>
</dbReference>
<dbReference type="InterPro" id="IPR008278">
    <property type="entry name" value="4-PPantetheinyl_Trfase_dom"/>
</dbReference>
<keyword evidence="4" id="KW-0614">Plasmid</keyword>